<evidence type="ECO:0000256" key="7">
    <source>
        <dbReference type="ARBA" id="ARBA00022967"/>
    </source>
</evidence>
<dbReference type="Proteomes" id="UP000251211">
    <property type="component" value="Unassembled WGS sequence"/>
</dbReference>
<dbReference type="SUPFAM" id="SSF52540">
    <property type="entry name" value="P-loop containing nucleoside triphosphate hydrolases"/>
    <property type="match status" value="2"/>
</dbReference>
<dbReference type="PROSITE" id="PS50893">
    <property type="entry name" value="ABC_TRANSPORTER_2"/>
    <property type="match status" value="2"/>
</dbReference>
<accession>A0AB38FCL6</accession>
<dbReference type="InterPro" id="IPR027417">
    <property type="entry name" value="P-loop_NTPase"/>
</dbReference>
<keyword evidence="10" id="KW-0378">Hydrolase</keyword>
<feature type="domain" description="ABC transporter" evidence="9">
    <location>
        <begin position="251"/>
        <end position="494"/>
    </location>
</feature>
<keyword evidence="4" id="KW-0677">Repeat</keyword>
<sequence length="505" mass="54055">MASALEVRNLAKGFGGVPVLRDVSFSVEPGKLTVLAGENGAGKSTLMKIVTGQLRPDQGEVLIEGQPLEQASPQHARAQGVGIVPQELAPYPDMLVYENLFVGRELRTKAGFLNRRAMITQARAMLEMFGVDIDPKTPMRHLSLALTQLVEIAKATTWGARILLLDEPTSSIPDREVARLYTVVRRLKDQGVAMIYTTHRMAEIEELADQVIVLRDGTLVMDEPISAAPEQEIVHAMIGRPLDTLFPDTAPPTPDIGLRVEGLKLERSGPAVDFSIRKGEILGLGGLVGAGRTEILEGLYGIRRTTAGSVEVDGHPLRRNAPAEAIRAGLAIVPEDRKGAGLVLSRSVLDNGSLPHLSSYSRGGWQLGNRRARVDEAMKSVALKSRGLDQLVGTLSGGNQQKVVLARWLTHNCSVLLLDEPTRGVDVGARGEIYSIIRDLAASGLAVLLVSSDMPELIGLSHRVLVARAGGIAGELGRDQLDRADAQETIFRLASGQATPGSAAA</sequence>
<dbReference type="PANTHER" id="PTHR43790">
    <property type="entry name" value="CARBOHYDRATE TRANSPORT ATP-BINDING PROTEIN MG119-RELATED"/>
    <property type="match status" value="1"/>
</dbReference>
<comment type="caution">
    <text evidence="10">The sequence shown here is derived from an EMBL/GenBank/DDBJ whole genome shotgun (WGS) entry which is preliminary data.</text>
</comment>
<keyword evidence="1" id="KW-0813">Transport</keyword>
<protein>
    <submittedName>
        <fullName evidence="10">Sugar ABC transporter ATP-binding protein</fullName>
        <ecNumber evidence="10">3.6.3.17</ecNumber>
    </submittedName>
</protein>
<dbReference type="InterPro" id="IPR017871">
    <property type="entry name" value="ABC_transporter-like_CS"/>
</dbReference>
<dbReference type="Gene3D" id="3.40.50.300">
    <property type="entry name" value="P-loop containing nucleotide triphosphate hydrolases"/>
    <property type="match status" value="2"/>
</dbReference>
<dbReference type="EC" id="3.6.3.17" evidence="10"/>
<dbReference type="PANTHER" id="PTHR43790:SF3">
    <property type="entry name" value="D-ALLOSE IMPORT ATP-BINDING PROTEIN ALSA-RELATED"/>
    <property type="match status" value="1"/>
</dbReference>
<evidence type="ECO:0000256" key="6">
    <source>
        <dbReference type="ARBA" id="ARBA00022840"/>
    </source>
</evidence>
<keyword evidence="2" id="KW-1003">Cell membrane</keyword>
<feature type="domain" description="ABC transporter" evidence="9">
    <location>
        <begin position="5"/>
        <end position="241"/>
    </location>
</feature>
<dbReference type="RefSeq" id="WP_112299773.1">
    <property type="nucleotide sequence ID" value="NZ_QTTP01000001.1"/>
</dbReference>
<proteinExistence type="predicted"/>
<dbReference type="SMART" id="SM00382">
    <property type="entry name" value="AAA"/>
    <property type="match status" value="2"/>
</dbReference>
<dbReference type="PROSITE" id="PS00211">
    <property type="entry name" value="ABC_TRANSPORTER_1"/>
    <property type="match status" value="1"/>
</dbReference>
<dbReference type="EMBL" id="UAUI01000011">
    <property type="protein sequence ID" value="SPZ39279.1"/>
    <property type="molecule type" value="Genomic_DNA"/>
</dbReference>
<evidence type="ECO:0000256" key="5">
    <source>
        <dbReference type="ARBA" id="ARBA00022741"/>
    </source>
</evidence>
<dbReference type="InterPro" id="IPR050107">
    <property type="entry name" value="ABC_carbohydrate_import_ATPase"/>
</dbReference>
<evidence type="ECO:0000313" key="11">
    <source>
        <dbReference type="Proteomes" id="UP000251211"/>
    </source>
</evidence>
<organism evidence="10 11">
    <name type="scientific">Rhodococcus wratislaviensis</name>
    <name type="common">Tsukamurella wratislaviensis</name>
    <dbReference type="NCBI Taxonomy" id="44752"/>
    <lineage>
        <taxon>Bacteria</taxon>
        <taxon>Bacillati</taxon>
        <taxon>Actinomycetota</taxon>
        <taxon>Actinomycetes</taxon>
        <taxon>Mycobacteriales</taxon>
        <taxon>Nocardiaceae</taxon>
        <taxon>Rhodococcus</taxon>
    </lineage>
</organism>
<dbReference type="GO" id="GO:0016887">
    <property type="term" value="F:ATP hydrolysis activity"/>
    <property type="evidence" value="ECO:0007669"/>
    <property type="project" value="InterPro"/>
</dbReference>
<dbReference type="Pfam" id="PF00005">
    <property type="entry name" value="ABC_tran"/>
    <property type="match status" value="2"/>
</dbReference>
<dbReference type="CDD" id="cd03216">
    <property type="entry name" value="ABC_Carb_Monos_I"/>
    <property type="match status" value="1"/>
</dbReference>
<dbReference type="AlphaFoldDB" id="A0AB38FCL6"/>
<evidence type="ECO:0000259" key="9">
    <source>
        <dbReference type="PROSITE" id="PS50893"/>
    </source>
</evidence>
<reference evidence="10 11" key="1">
    <citation type="submission" date="2018-06" db="EMBL/GenBank/DDBJ databases">
        <authorList>
            <consortium name="Pathogen Informatics"/>
            <person name="Doyle S."/>
        </authorList>
    </citation>
    <scope>NUCLEOTIDE SEQUENCE [LARGE SCALE GENOMIC DNA]</scope>
    <source>
        <strain evidence="10 11">NCTC13229</strain>
    </source>
</reference>
<evidence type="ECO:0000313" key="10">
    <source>
        <dbReference type="EMBL" id="SPZ39279.1"/>
    </source>
</evidence>
<dbReference type="InterPro" id="IPR003593">
    <property type="entry name" value="AAA+_ATPase"/>
</dbReference>
<dbReference type="CDD" id="cd03215">
    <property type="entry name" value="ABC_Carb_Monos_II"/>
    <property type="match status" value="1"/>
</dbReference>
<dbReference type="InterPro" id="IPR003439">
    <property type="entry name" value="ABC_transporter-like_ATP-bd"/>
</dbReference>
<evidence type="ECO:0000256" key="8">
    <source>
        <dbReference type="ARBA" id="ARBA00023136"/>
    </source>
</evidence>
<keyword evidence="6 10" id="KW-0067">ATP-binding</keyword>
<gene>
    <name evidence="10" type="primary">araG_1</name>
    <name evidence="10" type="ORF">NCTC13229_02758</name>
</gene>
<keyword evidence="8" id="KW-0472">Membrane</keyword>
<evidence type="ECO:0000256" key="4">
    <source>
        <dbReference type="ARBA" id="ARBA00022737"/>
    </source>
</evidence>
<keyword evidence="5" id="KW-0547">Nucleotide-binding</keyword>
<evidence type="ECO:0000256" key="1">
    <source>
        <dbReference type="ARBA" id="ARBA00022448"/>
    </source>
</evidence>
<evidence type="ECO:0000256" key="2">
    <source>
        <dbReference type="ARBA" id="ARBA00022475"/>
    </source>
</evidence>
<keyword evidence="7" id="KW-1278">Translocase</keyword>
<keyword evidence="3" id="KW-0762">Sugar transport</keyword>
<dbReference type="GO" id="GO:0005524">
    <property type="term" value="F:ATP binding"/>
    <property type="evidence" value="ECO:0007669"/>
    <property type="project" value="UniProtKB-KW"/>
</dbReference>
<name>A0AB38FCL6_RHOWR</name>
<evidence type="ECO:0000256" key="3">
    <source>
        <dbReference type="ARBA" id="ARBA00022597"/>
    </source>
</evidence>